<dbReference type="NCBIfam" id="TIGR00059">
    <property type="entry name" value="L17"/>
    <property type="match status" value="1"/>
</dbReference>
<gene>
    <name evidence="8" type="ORF">CE91St30_06370</name>
</gene>
<dbReference type="EMBL" id="AP025564">
    <property type="protein sequence ID" value="BDE95304.1"/>
    <property type="molecule type" value="Genomic_DNA"/>
</dbReference>
<evidence type="ECO:0000256" key="1">
    <source>
        <dbReference type="ARBA" id="ARBA00008777"/>
    </source>
</evidence>
<dbReference type="PANTHER" id="PTHR14413">
    <property type="entry name" value="RIBOSOMAL PROTEIN L17"/>
    <property type="match status" value="1"/>
</dbReference>
<comment type="similarity">
    <text evidence="1 5">Belongs to the bacterial ribosomal protein bL17 family.</text>
</comment>
<evidence type="ECO:0000256" key="5">
    <source>
        <dbReference type="RuleBase" id="RU000660"/>
    </source>
</evidence>
<name>A0ABN6MCE4_9ACTN</name>
<evidence type="ECO:0000313" key="8">
    <source>
        <dbReference type="EMBL" id="BDE95304.1"/>
    </source>
</evidence>
<dbReference type="RefSeq" id="WP_244411717.1">
    <property type="nucleotide sequence ID" value="NZ_AP025564.1"/>
</dbReference>
<dbReference type="Proteomes" id="UP001320544">
    <property type="component" value="Chromosome"/>
</dbReference>
<feature type="compositionally biased region" description="Basic residues" evidence="7">
    <location>
        <begin position="132"/>
        <end position="143"/>
    </location>
</feature>
<keyword evidence="2 5" id="KW-0689">Ribosomal protein</keyword>
<evidence type="ECO:0000256" key="4">
    <source>
        <dbReference type="ARBA" id="ARBA00035494"/>
    </source>
</evidence>
<feature type="compositionally biased region" description="Low complexity" evidence="7">
    <location>
        <begin position="192"/>
        <end position="212"/>
    </location>
</feature>
<evidence type="ECO:0000256" key="6">
    <source>
        <dbReference type="RuleBase" id="RU000661"/>
    </source>
</evidence>
<feature type="compositionally biased region" description="Basic and acidic residues" evidence="7">
    <location>
        <begin position="214"/>
        <end position="223"/>
    </location>
</feature>
<dbReference type="InterPro" id="IPR000456">
    <property type="entry name" value="Ribosomal_bL17"/>
</dbReference>
<dbReference type="Gene3D" id="3.90.1030.10">
    <property type="entry name" value="Ribosomal protein L17"/>
    <property type="match status" value="1"/>
</dbReference>
<keyword evidence="3 5" id="KW-0687">Ribonucleoprotein</keyword>
<feature type="region of interest" description="Disordered" evidence="7">
    <location>
        <begin position="124"/>
        <end position="223"/>
    </location>
</feature>
<dbReference type="PANTHER" id="PTHR14413:SF16">
    <property type="entry name" value="LARGE RIBOSOMAL SUBUNIT PROTEIN BL17M"/>
    <property type="match status" value="1"/>
</dbReference>
<feature type="compositionally biased region" description="Basic and acidic residues" evidence="7">
    <location>
        <begin position="144"/>
        <end position="161"/>
    </location>
</feature>
<evidence type="ECO:0000256" key="2">
    <source>
        <dbReference type="ARBA" id="ARBA00022980"/>
    </source>
</evidence>
<dbReference type="InterPro" id="IPR036373">
    <property type="entry name" value="Ribosomal_bL17_sf"/>
</dbReference>
<protein>
    <recommendedName>
        <fullName evidence="4 6">50S ribosomal protein L17</fullName>
    </recommendedName>
</protein>
<evidence type="ECO:0000256" key="3">
    <source>
        <dbReference type="ARBA" id="ARBA00023274"/>
    </source>
</evidence>
<accession>A0ABN6MCE4</accession>
<evidence type="ECO:0000313" key="9">
    <source>
        <dbReference type="Proteomes" id="UP001320544"/>
    </source>
</evidence>
<sequence>MRHYKKGRKLGTDASHTKAMKKSLVGALFLNDRIKTVDARAKEIRGDVDKIITWAKKGDLHSRRLAIAALGDKELVREIFEKVSQGMFADRQGGYTRIMKLGNRKGDNAPMVIIELVTEPVAKAKKDDAKPAAKKSAAKKAAPKKADEAKAAEAEEAKEAAEELEQIEEAVKEEAEASVEAADEAGDEKAAVEAAETAAEAAEAQEATQEAEAAAEKKAEEAK</sequence>
<keyword evidence="9" id="KW-1185">Reference proteome</keyword>
<organism evidence="8 9">
    <name type="scientific">Raoultibacter timonensis</name>
    <dbReference type="NCBI Taxonomy" id="1907662"/>
    <lineage>
        <taxon>Bacteria</taxon>
        <taxon>Bacillati</taxon>
        <taxon>Actinomycetota</taxon>
        <taxon>Coriobacteriia</taxon>
        <taxon>Eggerthellales</taxon>
        <taxon>Eggerthellaceae</taxon>
        <taxon>Raoultibacter</taxon>
    </lineage>
</organism>
<proteinExistence type="inferred from homology"/>
<evidence type="ECO:0000256" key="7">
    <source>
        <dbReference type="SAM" id="MobiDB-lite"/>
    </source>
</evidence>
<reference evidence="8 9" key="1">
    <citation type="submission" date="2022-01" db="EMBL/GenBank/DDBJ databases">
        <title>Novel bile acid biosynthetic pathways are enriched in the microbiome of centenarians.</title>
        <authorList>
            <person name="Sato Y."/>
            <person name="Atarashi K."/>
            <person name="Plichta R.D."/>
            <person name="Arai Y."/>
            <person name="Sasajima S."/>
            <person name="Kearney M.S."/>
            <person name="Suda W."/>
            <person name="Takeshita K."/>
            <person name="Sasaki T."/>
            <person name="Okamoto S."/>
            <person name="Skelly N.A."/>
            <person name="Okamura Y."/>
            <person name="Vlamakis H."/>
            <person name="Li Y."/>
            <person name="Tanoue T."/>
            <person name="Takei H."/>
            <person name="Nittono H."/>
            <person name="Narushima S."/>
            <person name="Irie J."/>
            <person name="Itoh H."/>
            <person name="Moriya K."/>
            <person name="Sugiura Y."/>
            <person name="Suematsu M."/>
            <person name="Moritoki N."/>
            <person name="Shibata S."/>
            <person name="Littman R.D."/>
            <person name="Fischbach A.M."/>
            <person name="Uwamino Y."/>
            <person name="Inoue T."/>
            <person name="Honda A."/>
            <person name="Hattori M."/>
            <person name="Murai T."/>
            <person name="Xavier J.R."/>
            <person name="Hirose N."/>
            <person name="Honda K."/>
        </authorList>
    </citation>
    <scope>NUCLEOTIDE SEQUENCE [LARGE SCALE GENOMIC DNA]</scope>
    <source>
        <strain evidence="8 9">CE91-St30</strain>
    </source>
</reference>
<dbReference type="Pfam" id="PF01196">
    <property type="entry name" value="Ribosomal_L17"/>
    <property type="match status" value="1"/>
</dbReference>
<dbReference type="SUPFAM" id="SSF64263">
    <property type="entry name" value="Prokaryotic ribosomal protein L17"/>
    <property type="match status" value="1"/>
</dbReference>